<proteinExistence type="predicted"/>
<evidence type="ECO:0000259" key="1">
    <source>
        <dbReference type="Pfam" id="PF24292"/>
    </source>
</evidence>
<gene>
    <name evidence="2" type="ORF">NQ502_17960</name>
</gene>
<dbReference type="InterPro" id="IPR054656">
    <property type="entry name" value="DVU_1557-like"/>
</dbReference>
<dbReference type="EMBL" id="CP102290">
    <property type="protein sequence ID" value="UWP59223.1"/>
    <property type="molecule type" value="Genomic_DNA"/>
</dbReference>
<feature type="domain" description="DUF7479" evidence="1">
    <location>
        <begin position="1"/>
        <end position="58"/>
    </location>
</feature>
<dbReference type="InterPro" id="IPR055902">
    <property type="entry name" value="DUF7479"/>
</dbReference>
<dbReference type="Pfam" id="PF24292">
    <property type="entry name" value="DUF7479"/>
    <property type="match status" value="1"/>
</dbReference>
<name>A0ABY5VI59_9FIRM</name>
<reference evidence="2" key="1">
    <citation type="journal article" date="2022" name="Cell">
        <title>Design, construction, and in vivo augmentation of a complex gut microbiome.</title>
        <authorList>
            <person name="Cheng A.G."/>
            <person name="Ho P.Y."/>
            <person name="Aranda-Diaz A."/>
            <person name="Jain S."/>
            <person name="Yu F.B."/>
            <person name="Meng X."/>
            <person name="Wang M."/>
            <person name="Iakiviak M."/>
            <person name="Nagashima K."/>
            <person name="Zhao A."/>
            <person name="Murugkar P."/>
            <person name="Patil A."/>
            <person name="Atabakhsh K."/>
            <person name="Weakley A."/>
            <person name="Yan J."/>
            <person name="Brumbaugh A.R."/>
            <person name="Higginbottom S."/>
            <person name="Dimas A."/>
            <person name="Shiver A.L."/>
            <person name="Deutschbauer A."/>
            <person name="Neff N."/>
            <person name="Sonnenburg J.L."/>
            <person name="Huang K.C."/>
            <person name="Fischbach M.A."/>
        </authorList>
    </citation>
    <scope>NUCLEOTIDE SEQUENCE</scope>
    <source>
        <strain evidence="2">DSM 19829</strain>
    </source>
</reference>
<accession>A0ABY5VI59</accession>
<protein>
    <recommendedName>
        <fullName evidence="1">DUF7479 domain-containing protein</fullName>
    </recommendedName>
</protein>
<organism evidence="2 3">
    <name type="scientific">Ruminococcus gauvreauii</name>
    <dbReference type="NCBI Taxonomy" id="438033"/>
    <lineage>
        <taxon>Bacteria</taxon>
        <taxon>Bacillati</taxon>
        <taxon>Bacillota</taxon>
        <taxon>Clostridia</taxon>
        <taxon>Eubacteriales</taxon>
        <taxon>Oscillospiraceae</taxon>
        <taxon>Ruminococcus</taxon>
    </lineage>
</organism>
<evidence type="ECO:0000313" key="3">
    <source>
        <dbReference type="Proteomes" id="UP001060164"/>
    </source>
</evidence>
<dbReference type="NCBIfam" id="NF045645">
    <property type="entry name" value="DVU_1557_fam"/>
    <property type="match status" value="1"/>
</dbReference>
<evidence type="ECO:0000313" key="2">
    <source>
        <dbReference type="EMBL" id="UWP59223.1"/>
    </source>
</evidence>
<sequence length="58" mass="6654">MECCKCGVELQMKKTIFVYLEHEMYHEVPCCPVCGQVYIPEELANGKIAAVEMELEDK</sequence>
<dbReference type="Proteomes" id="UP001060164">
    <property type="component" value="Chromosome"/>
</dbReference>
<keyword evidence="3" id="KW-1185">Reference proteome</keyword>
<dbReference type="RefSeq" id="WP_156887908.1">
    <property type="nucleotide sequence ID" value="NZ_CABLBR010000016.1"/>
</dbReference>